<dbReference type="Pfam" id="PF00069">
    <property type="entry name" value="Pkinase"/>
    <property type="match status" value="1"/>
</dbReference>
<dbReference type="EMBL" id="FNES01000004">
    <property type="protein sequence ID" value="SDJ40232.1"/>
    <property type="molecule type" value="Genomic_DNA"/>
</dbReference>
<keyword evidence="4 9" id="KW-0418">Kinase</keyword>
<evidence type="ECO:0000256" key="5">
    <source>
        <dbReference type="ARBA" id="ARBA00022840"/>
    </source>
</evidence>
<dbReference type="SUPFAM" id="SSF56112">
    <property type="entry name" value="Protein kinase-like (PK-like)"/>
    <property type="match status" value="1"/>
</dbReference>
<dbReference type="STRING" id="376427.SAMN04487954_104290"/>
<evidence type="ECO:0000313" key="10">
    <source>
        <dbReference type="Proteomes" id="UP000198525"/>
    </source>
</evidence>
<keyword evidence="10" id="KW-1185">Reference proteome</keyword>
<dbReference type="Gene3D" id="3.30.200.20">
    <property type="entry name" value="Phosphorylase Kinase, domain 1"/>
    <property type="match status" value="1"/>
</dbReference>
<sequence>MPWVRSMAPNGLAMDGRPRSCERSRMRERSRATVAPREGSQRLLGDLSTDQHRVNWLTAIALGVAWALVDRPGFRQACMMAGAGGVPSTPFQQGTTGHQERDLSSTQLSLSIGQAFVAPDRRHHRSSMSVRLPDEAGLLTAKGACAVISDTSSRNAIAKQAGDLSVRGFLADYFSTPDHWDVKTSATRVLRALNAWCYSQSHFVENGSFVAALSAMVYRGQEAHLFHMGDTLVFRLRGAEFEQLSRDHVSDLGGYRYPSRALGLDGSIDIDYLRLPLKQGDIFLFTTQAVRGTLMPSDYVQLIRMDASDLDAACERMAQAARERAQSRGYGADQFCFQLVRVDALPEEQEDHPGKIYGDLPIPPELAVGDRLEGLEVQEVLSRTAQSRVYRVRDVRTEREMVMKAPSPELSNRNAYLEHFLLQQWVVERVKSPFVVRVMEPSRPRRYLYYLMAYVEGETLTEWARRHPQASLSQRLDIAVQLGKATQALHHRDLLHQRIHPDNVLIDAHGQVVLTDFSACHLRDLDGHRRSRELARQVGLNEHSAPEYALDDSVGRRSDQYSLASTVYWLLTGELPYARVPSQLRSHTDLEQLAYRSARTVNPEVSAALDDTLRRALDPQRSLRFRRMSELLYALRHHDDRPGASQRQRRRWVGDPASFWQGVAGLLLLLLVLSWLLR</sequence>
<evidence type="ECO:0000256" key="2">
    <source>
        <dbReference type="ARBA" id="ARBA00022679"/>
    </source>
</evidence>
<evidence type="ECO:0000256" key="3">
    <source>
        <dbReference type="ARBA" id="ARBA00022741"/>
    </source>
</evidence>
<organism evidence="9 10">
    <name type="scientific">Billgrantia gudaonensis</name>
    <dbReference type="NCBI Taxonomy" id="376427"/>
    <lineage>
        <taxon>Bacteria</taxon>
        <taxon>Pseudomonadati</taxon>
        <taxon>Pseudomonadota</taxon>
        <taxon>Gammaproteobacteria</taxon>
        <taxon>Oceanospirillales</taxon>
        <taxon>Halomonadaceae</taxon>
        <taxon>Billgrantia</taxon>
    </lineage>
</organism>
<keyword evidence="7" id="KW-0812">Transmembrane</keyword>
<accession>A0A1G8TF70</accession>
<dbReference type="InterPro" id="IPR000719">
    <property type="entry name" value="Prot_kinase_dom"/>
</dbReference>
<dbReference type="SUPFAM" id="SSF81606">
    <property type="entry name" value="PP2C-like"/>
    <property type="match status" value="1"/>
</dbReference>
<evidence type="ECO:0000313" key="9">
    <source>
        <dbReference type="EMBL" id="SDJ40232.1"/>
    </source>
</evidence>
<keyword evidence="7" id="KW-1133">Transmembrane helix</keyword>
<evidence type="ECO:0000259" key="8">
    <source>
        <dbReference type="PROSITE" id="PS50011"/>
    </source>
</evidence>
<protein>
    <submittedName>
        <fullName evidence="9">Serine/threonine protein kinase</fullName>
    </submittedName>
</protein>
<dbReference type="Proteomes" id="UP000198525">
    <property type="component" value="Unassembled WGS sequence"/>
</dbReference>
<dbReference type="AlphaFoldDB" id="A0A1G8TF70"/>
<proteinExistence type="predicted"/>
<evidence type="ECO:0000256" key="1">
    <source>
        <dbReference type="ARBA" id="ARBA00022527"/>
    </source>
</evidence>
<evidence type="ECO:0000256" key="6">
    <source>
        <dbReference type="SAM" id="MobiDB-lite"/>
    </source>
</evidence>
<feature type="compositionally biased region" description="Basic and acidic residues" evidence="6">
    <location>
        <begin position="16"/>
        <end position="31"/>
    </location>
</feature>
<dbReference type="PANTHER" id="PTHR24351">
    <property type="entry name" value="RIBOSOMAL PROTEIN S6 KINASE"/>
    <property type="match status" value="1"/>
</dbReference>
<feature type="region of interest" description="Disordered" evidence="6">
    <location>
        <begin position="1"/>
        <end position="39"/>
    </location>
</feature>
<keyword evidence="2" id="KW-0808">Transferase</keyword>
<dbReference type="InterPro" id="IPR011009">
    <property type="entry name" value="Kinase-like_dom_sf"/>
</dbReference>
<dbReference type="CDD" id="cd14014">
    <property type="entry name" value="STKc_PknB_like"/>
    <property type="match status" value="1"/>
</dbReference>
<feature type="transmembrane region" description="Helical" evidence="7">
    <location>
        <begin position="659"/>
        <end position="677"/>
    </location>
</feature>
<dbReference type="GO" id="GO:0004674">
    <property type="term" value="F:protein serine/threonine kinase activity"/>
    <property type="evidence" value="ECO:0007669"/>
    <property type="project" value="UniProtKB-KW"/>
</dbReference>
<keyword evidence="3" id="KW-0547">Nucleotide-binding</keyword>
<dbReference type="PROSITE" id="PS50011">
    <property type="entry name" value="PROTEIN_KINASE_DOM"/>
    <property type="match status" value="1"/>
</dbReference>
<dbReference type="InterPro" id="IPR036457">
    <property type="entry name" value="PPM-type-like_dom_sf"/>
</dbReference>
<dbReference type="Gene3D" id="1.10.510.10">
    <property type="entry name" value="Transferase(Phosphotransferase) domain 1"/>
    <property type="match status" value="1"/>
</dbReference>
<dbReference type="SMART" id="SM00220">
    <property type="entry name" value="S_TKc"/>
    <property type="match status" value="1"/>
</dbReference>
<evidence type="ECO:0000256" key="4">
    <source>
        <dbReference type="ARBA" id="ARBA00022777"/>
    </source>
</evidence>
<gene>
    <name evidence="9" type="ORF">SAMN04487954_104290</name>
</gene>
<dbReference type="Gene3D" id="3.60.40.10">
    <property type="entry name" value="PPM-type phosphatase domain"/>
    <property type="match status" value="1"/>
</dbReference>
<evidence type="ECO:0000256" key="7">
    <source>
        <dbReference type="SAM" id="Phobius"/>
    </source>
</evidence>
<keyword evidence="7" id="KW-0472">Membrane</keyword>
<feature type="domain" description="Protein kinase" evidence="8">
    <location>
        <begin position="375"/>
        <end position="636"/>
    </location>
</feature>
<reference evidence="9 10" key="1">
    <citation type="submission" date="2016-10" db="EMBL/GenBank/DDBJ databases">
        <authorList>
            <person name="de Groot N.N."/>
        </authorList>
    </citation>
    <scope>NUCLEOTIDE SEQUENCE [LARGE SCALE GENOMIC DNA]</scope>
    <source>
        <strain evidence="9 10">CGMCC 1.6133</strain>
    </source>
</reference>
<keyword evidence="1 9" id="KW-0723">Serine/threonine-protein kinase</keyword>
<dbReference type="GO" id="GO:0005524">
    <property type="term" value="F:ATP binding"/>
    <property type="evidence" value="ECO:0007669"/>
    <property type="project" value="UniProtKB-KW"/>
</dbReference>
<keyword evidence="5" id="KW-0067">ATP-binding</keyword>
<name>A0A1G8TF70_9GAMM</name>